<dbReference type="Proteomes" id="UP000480275">
    <property type="component" value="Unassembled WGS sequence"/>
</dbReference>
<proteinExistence type="predicted"/>
<organism evidence="2 3">
    <name type="scientific">Rhodocyclus tenuis</name>
    <name type="common">Rhodospirillum tenue</name>
    <dbReference type="NCBI Taxonomy" id="1066"/>
    <lineage>
        <taxon>Bacteria</taxon>
        <taxon>Pseudomonadati</taxon>
        <taxon>Pseudomonadota</taxon>
        <taxon>Betaproteobacteria</taxon>
        <taxon>Rhodocyclales</taxon>
        <taxon>Rhodocyclaceae</taxon>
        <taxon>Rhodocyclus</taxon>
    </lineage>
</organism>
<dbReference type="Pfam" id="PF12680">
    <property type="entry name" value="SnoaL_2"/>
    <property type="match status" value="1"/>
</dbReference>
<dbReference type="EMBL" id="WIXJ01000016">
    <property type="protein sequence ID" value="MQY52720.1"/>
    <property type="molecule type" value="Genomic_DNA"/>
</dbReference>
<sequence>MAAATESPPTPTPERTANDTPLARVVEFYATFSPESVGRFGEFYSDNAYFKDPFNEVRGIPAIQRVFLHMFEQIAEPRFVIVDQVTDAGGAVLIWEFHYRMKAWKAGGTQLMRGVSHLKFDADGRVNWHRDYWDAAEELYAKLPGIGCIFRGLQKRLSA</sequence>
<evidence type="ECO:0000313" key="3">
    <source>
        <dbReference type="Proteomes" id="UP000480275"/>
    </source>
</evidence>
<dbReference type="SUPFAM" id="SSF54427">
    <property type="entry name" value="NTF2-like"/>
    <property type="match status" value="1"/>
</dbReference>
<gene>
    <name evidence="2" type="ORF">GHK24_13170</name>
</gene>
<protein>
    <submittedName>
        <fullName evidence="2">Nuclear transport factor 2 family protein</fullName>
    </submittedName>
</protein>
<accession>A0A6L5K1J8</accession>
<comment type="caution">
    <text evidence="2">The sequence shown here is derived from an EMBL/GenBank/DDBJ whole genome shotgun (WGS) entry which is preliminary data.</text>
</comment>
<feature type="domain" description="SnoaL-like" evidence="1">
    <location>
        <begin position="25"/>
        <end position="126"/>
    </location>
</feature>
<evidence type="ECO:0000313" key="2">
    <source>
        <dbReference type="EMBL" id="MQY52720.1"/>
    </source>
</evidence>
<dbReference type="InterPro" id="IPR032710">
    <property type="entry name" value="NTF2-like_dom_sf"/>
</dbReference>
<dbReference type="AlphaFoldDB" id="A0A6L5K1J8"/>
<name>A0A6L5K1J8_RHOTE</name>
<dbReference type="Gene3D" id="3.10.450.50">
    <property type="match status" value="1"/>
</dbReference>
<dbReference type="InterPro" id="IPR037401">
    <property type="entry name" value="SnoaL-like"/>
</dbReference>
<evidence type="ECO:0000259" key="1">
    <source>
        <dbReference type="Pfam" id="PF12680"/>
    </source>
</evidence>
<reference evidence="2 3" key="1">
    <citation type="submission" date="2019-10" db="EMBL/GenBank/DDBJ databases">
        <title>Whole-genome sequence of the purple nonsulfur photosynthetic bacterium Rhodocyclus tenuis.</title>
        <authorList>
            <person name="Kyndt J.A."/>
            <person name="Meyer T.E."/>
        </authorList>
    </citation>
    <scope>NUCLEOTIDE SEQUENCE [LARGE SCALE GENOMIC DNA]</scope>
    <source>
        <strain evidence="2 3">DSM 110</strain>
    </source>
</reference>